<accession>A0A1E5W1Q7</accession>
<feature type="compositionally biased region" description="Pro residues" evidence="7">
    <location>
        <begin position="20"/>
        <end position="30"/>
    </location>
</feature>
<evidence type="ECO:0000256" key="5">
    <source>
        <dbReference type="ARBA" id="ARBA00023089"/>
    </source>
</evidence>
<keyword evidence="4 6" id="KW-0175">Coiled coil</keyword>
<evidence type="ECO:0000256" key="3">
    <source>
        <dbReference type="ARBA" id="ARBA00022782"/>
    </source>
</evidence>
<dbReference type="EMBL" id="LWDX02023963">
    <property type="protein sequence ID" value="OEL31190.1"/>
    <property type="molecule type" value="Genomic_DNA"/>
</dbReference>
<dbReference type="GO" id="GO:0009908">
    <property type="term" value="P:flower development"/>
    <property type="evidence" value="ECO:0007669"/>
    <property type="project" value="UniProtKB-KW"/>
</dbReference>
<dbReference type="STRING" id="888268.A0A1E5W1Q7"/>
<evidence type="ECO:0000256" key="2">
    <source>
        <dbReference type="ARBA" id="ARBA00022473"/>
    </source>
</evidence>
<evidence type="ECO:0000256" key="6">
    <source>
        <dbReference type="SAM" id="Coils"/>
    </source>
</evidence>
<dbReference type="Proteomes" id="UP000095767">
    <property type="component" value="Unassembled WGS sequence"/>
</dbReference>
<feature type="region of interest" description="Disordered" evidence="7">
    <location>
        <begin position="1"/>
        <end position="36"/>
    </location>
</feature>
<organism evidence="8 9">
    <name type="scientific">Dichanthelium oligosanthes</name>
    <dbReference type="NCBI Taxonomy" id="888268"/>
    <lineage>
        <taxon>Eukaryota</taxon>
        <taxon>Viridiplantae</taxon>
        <taxon>Streptophyta</taxon>
        <taxon>Embryophyta</taxon>
        <taxon>Tracheophyta</taxon>
        <taxon>Spermatophyta</taxon>
        <taxon>Magnoliopsida</taxon>
        <taxon>Liliopsida</taxon>
        <taxon>Poales</taxon>
        <taxon>Poaceae</taxon>
        <taxon>PACMAD clade</taxon>
        <taxon>Panicoideae</taxon>
        <taxon>Panicodae</taxon>
        <taxon>Paniceae</taxon>
        <taxon>Dichantheliinae</taxon>
        <taxon>Dichanthelium</taxon>
    </lineage>
</organism>
<dbReference type="GO" id="GO:0030154">
    <property type="term" value="P:cell differentiation"/>
    <property type="evidence" value="ECO:0007669"/>
    <property type="project" value="UniProtKB-KW"/>
</dbReference>
<feature type="compositionally biased region" description="Low complexity" evidence="7">
    <location>
        <begin position="484"/>
        <end position="498"/>
    </location>
</feature>
<dbReference type="OrthoDB" id="1911379at2759"/>
<protein>
    <submittedName>
        <fullName evidence="8">Protein FLX-like 2</fullName>
    </submittedName>
</protein>
<feature type="region of interest" description="Disordered" evidence="7">
    <location>
        <begin position="472"/>
        <end position="505"/>
    </location>
</feature>
<proteinExistence type="inferred from homology"/>
<keyword evidence="5" id="KW-0287">Flowering</keyword>
<gene>
    <name evidence="8" type="ORF">BAE44_0007793</name>
</gene>
<dbReference type="PANTHER" id="PTHR33405:SF4">
    <property type="entry name" value="PROTEIN FLX-LIKE 2"/>
    <property type="match status" value="1"/>
</dbReference>
<evidence type="ECO:0000313" key="9">
    <source>
        <dbReference type="Proteomes" id="UP000095767"/>
    </source>
</evidence>
<dbReference type="PANTHER" id="PTHR33405">
    <property type="entry name" value="PROTEIN FLX-LIKE 2"/>
    <property type="match status" value="1"/>
</dbReference>
<evidence type="ECO:0000256" key="1">
    <source>
        <dbReference type="ARBA" id="ARBA00005405"/>
    </source>
</evidence>
<keyword evidence="9" id="KW-1185">Reference proteome</keyword>
<comment type="caution">
    <text evidence="8">The sequence shown here is derived from an EMBL/GenBank/DDBJ whole genome shotgun (WGS) entry which is preliminary data.</text>
</comment>
<evidence type="ECO:0000256" key="7">
    <source>
        <dbReference type="SAM" id="MobiDB-lite"/>
    </source>
</evidence>
<evidence type="ECO:0000256" key="4">
    <source>
        <dbReference type="ARBA" id="ARBA00023054"/>
    </source>
</evidence>
<dbReference type="AlphaFoldDB" id="A0A1E5W1Q7"/>
<feature type="coiled-coil region" evidence="6">
    <location>
        <begin position="231"/>
        <end position="258"/>
    </location>
</feature>
<feature type="coiled-coil region" evidence="6">
    <location>
        <begin position="102"/>
        <end position="196"/>
    </location>
</feature>
<dbReference type="InterPro" id="IPR040353">
    <property type="entry name" value="FLX/FLX-like"/>
</dbReference>
<evidence type="ECO:0000313" key="8">
    <source>
        <dbReference type="EMBL" id="OEL31190.1"/>
    </source>
</evidence>
<reference evidence="8 9" key="1">
    <citation type="submission" date="2016-09" db="EMBL/GenBank/DDBJ databases">
        <title>The draft genome of Dichanthelium oligosanthes: A C3 panicoid grass species.</title>
        <authorList>
            <person name="Studer A.J."/>
            <person name="Schnable J.C."/>
            <person name="Brutnell T.P."/>
        </authorList>
    </citation>
    <scope>NUCLEOTIDE SEQUENCE [LARGE SCALE GENOMIC DNA]</scope>
    <source>
        <strain evidence="9">cv. Kellogg 1175</strain>
        <tissue evidence="8">Leaf</tissue>
    </source>
</reference>
<keyword evidence="3" id="KW-0221">Differentiation</keyword>
<name>A0A1E5W1Q7_9POAL</name>
<comment type="similarity">
    <text evidence="1">Belongs to the FLX family.</text>
</comment>
<keyword evidence="2" id="KW-0217">Developmental protein</keyword>
<sequence length="505" mass="53386">MPRVKPAAGVPPYHHRAFPGPGPGPGPGQGPVPTAHGMMHREVRDPYAPGMHLPPAGHGHRPGLFPYDMLPPPPEVLEQKLAAQRAEMQKLAVENDRLAVSHGSLRKELAAAQQELQRLQAQGEATKAAEEQEVRGLLDKVGKMEAELKACESVKVELQQAHAEAQNLVAVRQNVAANVQKLSKDLQRNLGEAQQLPVLVAERDSARQEYEHLRTTYEYERKLRVDHSESLQAMKRNYDSMVTELEKLRAELRNAATMDKSGIFYNTVTSQKDDGTSSHLSVGQIAYDGGYGRAQARTTPTGLVDPLSGSPSGTGLHSGFDPSRGNTYDASRVASFISSKSGTHDVSRVASGFDSLKSVGYDASKAPAIGGQVAATAVHGSSAGSYGSNQTTPPQYAWVQSASTYGSVQMPPSYASGSVPSSYSAATVRPYGSAQALPSYGQTQAPAAYGQAQLPSSYGLAQAQSAFAAAQGSSPYGLAAQPPAYGSGRGAANAGSNYEPPLGRK</sequence>